<dbReference type="KEGG" id="tes:BW730_03575"/>
<dbReference type="GO" id="GO:0098552">
    <property type="term" value="C:side of membrane"/>
    <property type="evidence" value="ECO:0007669"/>
    <property type="project" value="UniProtKB-ARBA"/>
</dbReference>
<feature type="region of interest" description="Disordered" evidence="6">
    <location>
        <begin position="348"/>
        <end position="404"/>
    </location>
</feature>
<evidence type="ECO:0000313" key="8">
    <source>
        <dbReference type="EMBL" id="AQP46744.1"/>
    </source>
</evidence>
<keyword evidence="4" id="KW-1133">Transmembrane helix</keyword>
<comment type="subcellular location">
    <subcellularLocation>
        <location evidence="1">Membrane</location>
        <topology evidence="1">Single-pass membrane protein</topology>
    </subcellularLocation>
</comment>
<dbReference type="EMBL" id="CP019606">
    <property type="protein sequence ID" value="AQP46744.1"/>
    <property type="molecule type" value="Genomic_DNA"/>
</dbReference>
<evidence type="ECO:0000256" key="3">
    <source>
        <dbReference type="ARBA" id="ARBA00022692"/>
    </source>
</evidence>
<dbReference type="PRINTS" id="PR00721">
    <property type="entry name" value="STOMATIN"/>
</dbReference>
<dbReference type="InterPro" id="IPR018080">
    <property type="entry name" value="Band_7/stomatin-like_CS"/>
</dbReference>
<evidence type="ECO:0000256" key="5">
    <source>
        <dbReference type="ARBA" id="ARBA00023136"/>
    </source>
</evidence>
<dbReference type="Gene3D" id="3.30.479.30">
    <property type="entry name" value="Band 7 domain"/>
    <property type="match status" value="1"/>
</dbReference>
<dbReference type="InterPro" id="IPR001972">
    <property type="entry name" value="Stomatin_HflK_fam"/>
</dbReference>
<dbReference type="RefSeq" id="WP_077685051.1">
    <property type="nucleotide sequence ID" value="NZ_CP019606.1"/>
</dbReference>
<dbReference type="SMART" id="SM00244">
    <property type="entry name" value="PHB"/>
    <property type="match status" value="1"/>
</dbReference>
<proteinExistence type="inferred from homology"/>
<accession>A0A1Q2CKV7</accession>
<dbReference type="GO" id="GO:0005886">
    <property type="term" value="C:plasma membrane"/>
    <property type="evidence" value="ECO:0007669"/>
    <property type="project" value="UniProtKB-ARBA"/>
</dbReference>
<evidence type="ECO:0000313" key="9">
    <source>
        <dbReference type="Proteomes" id="UP000188145"/>
    </source>
</evidence>
<feature type="domain" description="Band 7" evidence="7">
    <location>
        <begin position="22"/>
        <end position="180"/>
    </location>
</feature>
<dbReference type="SUPFAM" id="SSF117892">
    <property type="entry name" value="Band 7/SPFH domain"/>
    <property type="match status" value="1"/>
</dbReference>
<keyword evidence="9" id="KW-1185">Reference proteome</keyword>
<dbReference type="PROSITE" id="PS01270">
    <property type="entry name" value="BAND_7"/>
    <property type="match status" value="1"/>
</dbReference>
<dbReference type="PANTHER" id="PTHR43327:SF10">
    <property type="entry name" value="STOMATIN-LIKE PROTEIN 2, MITOCHONDRIAL"/>
    <property type="match status" value="1"/>
</dbReference>
<dbReference type="CDD" id="cd08829">
    <property type="entry name" value="SPFH_paraslipin"/>
    <property type="match status" value="1"/>
</dbReference>
<dbReference type="PANTHER" id="PTHR43327">
    <property type="entry name" value="STOMATIN-LIKE PROTEIN 2, MITOCHONDRIAL"/>
    <property type="match status" value="1"/>
</dbReference>
<evidence type="ECO:0000256" key="4">
    <source>
        <dbReference type="ARBA" id="ARBA00022989"/>
    </source>
</evidence>
<dbReference type="Pfam" id="PF01145">
    <property type="entry name" value="Band_7"/>
    <property type="match status" value="1"/>
</dbReference>
<dbReference type="OrthoDB" id="9809197at2"/>
<keyword evidence="3" id="KW-0812">Transmembrane</keyword>
<dbReference type="InterPro" id="IPR050710">
    <property type="entry name" value="Band7/mec-2_domain"/>
</dbReference>
<keyword evidence="5" id="KW-0472">Membrane</keyword>
<sequence>MPDPTLILVIVLAVVLVLALAATLKIIRQQQVALVERLGKFRKALEPGPHLVIPFFDQIRYTLDMREQVVPFPPQGVITEDNLMVSIDSVIYFQVVDPVRAAYEAQNYRAAIEQLTMTTLRNIIGGMDLEAALTSREEINQRLRAVLDEATGKWGIKVNRVELRAIEPPPTIRDAMEKGARAERDKRAQILLAEGQRQSQILSAGGDREAAILRAQGEREAQVLRAQAERQAQMLRAEGEAQAIGTVFGAIHAAEPDQALLAYQYMQMMPKLAQGDANKVWIVPSELNDALKGLGQVTDMPQVRDYISQAAKKFVAPEKVDVHAEIAEQARRDRERSNQTVEKAIADAQSLEKSNGRRGAGALPPAIGQNRQEPAQVEAPAPEQLRQQGVEFQPPGLGQPPAKP</sequence>
<comment type="similarity">
    <text evidence="2">Belongs to the band 7/mec-2 family.</text>
</comment>
<evidence type="ECO:0000256" key="6">
    <source>
        <dbReference type="SAM" id="MobiDB-lite"/>
    </source>
</evidence>
<evidence type="ECO:0000259" key="7">
    <source>
        <dbReference type="SMART" id="SM00244"/>
    </source>
</evidence>
<organism evidence="8 9">
    <name type="scientific">Tessaracoccus aquimaris</name>
    <dbReference type="NCBI Taxonomy" id="1332264"/>
    <lineage>
        <taxon>Bacteria</taxon>
        <taxon>Bacillati</taxon>
        <taxon>Actinomycetota</taxon>
        <taxon>Actinomycetes</taxon>
        <taxon>Propionibacteriales</taxon>
        <taxon>Propionibacteriaceae</taxon>
        <taxon>Tessaracoccus</taxon>
    </lineage>
</organism>
<protein>
    <submittedName>
        <fullName evidence="8">Paraslipin</fullName>
    </submittedName>
</protein>
<evidence type="ECO:0000256" key="1">
    <source>
        <dbReference type="ARBA" id="ARBA00004167"/>
    </source>
</evidence>
<dbReference type="STRING" id="1332264.BW730_03575"/>
<dbReference type="InterPro" id="IPR001107">
    <property type="entry name" value="Band_7"/>
</dbReference>
<dbReference type="InterPro" id="IPR036013">
    <property type="entry name" value="Band_7/SPFH_dom_sf"/>
</dbReference>
<name>A0A1Q2CKV7_9ACTN</name>
<reference evidence="9" key="1">
    <citation type="submission" date="2017-02" db="EMBL/GenBank/DDBJ databases">
        <title>Tessaracoccus aquaemaris sp. nov., isolated from the intestine of a Korean rockfish, Sebastes schlegelii, in a marine aquaculture pond.</title>
        <authorList>
            <person name="Tak E.J."/>
            <person name="Bae J.-W."/>
        </authorList>
    </citation>
    <scope>NUCLEOTIDE SEQUENCE [LARGE SCALE GENOMIC DNA]</scope>
    <source>
        <strain evidence="9">NSG39</strain>
    </source>
</reference>
<gene>
    <name evidence="8" type="ORF">BW730_03575</name>
</gene>
<dbReference type="AlphaFoldDB" id="A0A1Q2CKV7"/>
<dbReference type="Proteomes" id="UP000188145">
    <property type="component" value="Chromosome"/>
</dbReference>
<evidence type="ECO:0000256" key="2">
    <source>
        <dbReference type="ARBA" id="ARBA00008164"/>
    </source>
</evidence>
<dbReference type="FunFam" id="3.30.479.30:FF:000004">
    <property type="entry name" value="Putative membrane protease family, stomatin"/>
    <property type="match status" value="1"/>
</dbReference>